<proteinExistence type="predicted"/>
<protein>
    <submittedName>
        <fullName evidence="2">Uncharacterized protein</fullName>
    </submittedName>
</protein>
<organism evidence="2 3">
    <name type="scientific">Fimbriiglobus ruber</name>
    <dbReference type="NCBI Taxonomy" id="1908690"/>
    <lineage>
        <taxon>Bacteria</taxon>
        <taxon>Pseudomonadati</taxon>
        <taxon>Planctomycetota</taxon>
        <taxon>Planctomycetia</taxon>
        <taxon>Gemmatales</taxon>
        <taxon>Gemmataceae</taxon>
        <taxon>Fimbriiglobus</taxon>
    </lineage>
</organism>
<evidence type="ECO:0000313" key="3">
    <source>
        <dbReference type="Proteomes" id="UP000214646"/>
    </source>
</evidence>
<accession>A0A225DEK1</accession>
<dbReference type="EMBL" id="NIDE01000009">
    <property type="protein sequence ID" value="OWK39970.1"/>
    <property type="molecule type" value="Genomic_DNA"/>
</dbReference>
<dbReference type="Proteomes" id="UP000214646">
    <property type="component" value="Unassembled WGS sequence"/>
</dbReference>
<feature type="compositionally biased region" description="Basic and acidic residues" evidence="1">
    <location>
        <begin position="46"/>
        <end position="64"/>
    </location>
</feature>
<reference evidence="3" key="1">
    <citation type="submission" date="2017-06" db="EMBL/GenBank/DDBJ databases">
        <title>Genome analysis of Fimbriiglobus ruber SP5, the first member of the order Planctomycetales with confirmed chitinolytic capability.</title>
        <authorList>
            <person name="Ravin N.V."/>
            <person name="Rakitin A.L."/>
            <person name="Ivanova A.A."/>
            <person name="Beletsky A.V."/>
            <person name="Kulichevskaya I.S."/>
            <person name="Mardanov A.V."/>
            <person name="Dedysh S.N."/>
        </authorList>
    </citation>
    <scope>NUCLEOTIDE SEQUENCE [LARGE SCALE GENOMIC DNA]</scope>
    <source>
        <strain evidence="3">SP5</strain>
    </source>
</reference>
<dbReference type="RefSeq" id="WP_088256781.1">
    <property type="nucleotide sequence ID" value="NZ_NIDE01000009.1"/>
</dbReference>
<feature type="region of interest" description="Disordered" evidence="1">
    <location>
        <begin position="37"/>
        <end position="64"/>
    </location>
</feature>
<gene>
    <name evidence="2" type="ORF">FRUB_05860</name>
</gene>
<comment type="caution">
    <text evidence="2">The sequence shown here is derived from an EMBL/GenBank/DDBJ whole genome shotgun (WGS) entry which is preliminary data.</text>
</comment>
<name>A0A225DEK1_9BACT</name>
<dbReference type="AlphaFoldDB" id="A0A225DEK1"/>
<sequence length="64" mass="7274">MTALLATSRDVAPGEQLAEEFVELLLAIGGEMGPYRRRAVRRGRDRRQARGTERRAGSDMRFLR</sequence>
<evidence type="ECO:0000313" key="2">
    <source>
        <dbReference type="EMBL" id="OWK39970.1"/>
    </source>
</evidence>
<evidence type="ECO:0000256" key="1">
    <source>
        <dbReference type="SAM" id="MobiDB-lite"/>
    </source>
</evidence>
<keyword evidence="3" id="KW-1185">Reference proteome</keyword>